<protein>
    <submittedName>
        <fullName evidence="5">Uncharacterized protein</fullName>
    </submittedName>
</protein>
<dbReference type="STRING" id="3469.A0A4Y7KSJ3"/>
<evidence type="ECO:0000256" key="2">
    <source>
        <dbReference type="ARBA" id="ARBA00022692"/>
    </source>
</evidence>
<reference evidence="5 6" key="1">
    <citation type="journal article" date="2018" name="Science">
        <title>The opium poppy genome and morphinan production.</title>
        <authorList>
            <person name="Guo L."/>
            <person name="Winzer T."/>
            <person name="Yang X."/>
            <person name="Li Y."/>
            <person name="Ning Z."/>
            <person name="He Z."/>
            <person name="Teodor R."/>
            <person name="Lu Y."/>
            <person name="Bowser T.A."/>
            <person name="Graham I.A."/>
            <person name="Ye K."/>
        </authorList>
    </citation>
    <scope>NUCLEOTIDE SEQUENCE [LARGE SCALE GENOMIC DNA]</scope>
    <source>
        <strain evidence="6">cv. HN1</strain>
        <tissue evidence="5">Leaves</tissue>
    </source>
</reference>
<sequence length="218" mass="23348">MEGGGSGSVVLPLKKNINIKSVYTQLQTKWGELEKGFQGWVCKQPVLVETAAVAATYALQGAVVGLLYGSLAQSAANSYLPFEEFGKTRLLQVRNFSVLRGTDGAVISAMRRIRGGKDDTKARAVAAFTSGFMFQVVSNIPSPSTPEAIATGLLFAVCHGLAHEVLVRSNSSQPPVENTCYTRARCIDLVMAGIPLGPRTLILNHIKRDPDLIKTQGS</sequence>
<dbReference type="Proteomes" id="UP000316621">
    <property type="component" value="Chromosome 9"/>
</dbReference>
<gene>
    <name evidence="5" type="ORF">C5167_000456</name>
</gene>
<dbReference type="PANTHER" id="PTHR14110:SF6">
    <property type="entry name" value="OS04G0405100 PROTEIN"/>
    <property type="match status" value="1"/>
</dbReference>
<proteinExistence type="predicted"/>
<dbReference type="PANTHER" id="PTHR14110">
    <property type="entry name" value="MITOCHONDRIAL IMPORT INNER MEMBRANE TRANSLOCASE SUBUNIT TIM22"/>
    <property type="match status" value="1"/>
</dbReference>
<accession>A0A4Y7KSJ3</accession>
<dbReference type="GO" id="GO:0008320">
    <property type="term" value="F:protein transmembrane transporter activity"/>
    <property type="evidence" value="ECO:0007669"/>
    <property type="project" value="TreeGrafter"/>
</dbReference>
<evidence type="ECO:0000256" key="3">
    <source>
        <dbReference type="ARBA" id="ARBA00022989"/>
    </source>
</evidence>
<keyword evidence="3" id="KW-1133">Transmembrane helix</keyword>
<dbReference type="InterPro" id="IPR039175">
    <property type="entry name" value="TIM22"/>
</dbReference>
<evidence type="ECO:0000256" key="1">
    <source>
        <dbReference type="ARBA" id="ARBA00004141"/>
    </source>
</evidence>
<dbReference type="AlphaFoldDB" id="A0A4Y7KSJ3"/>
<dbReference type="GO" id="GO:0045036">
    <property type="term" value="P:protein targeting to chloroplast"/>
    <property type="evidence" value="ECO:0007669"/>
    <property type="project" value="TreeGrafter"/>
</dbReference>
<evidence type="ECO:0000256" key="4">
    <source>
        <dbReference type="ARBA" id="ARBA00023136"/>
    </source>
</evidence>
<keyword evidence="4" id="KW-0472">Membrane</keyword>
<dbReference type="GO" id="GO:0045039">
    <property type="term" value="P:protein insertion into mitochondrial inner membrane"/>
    <property type="evidence" value="ECO:0007669"/>
    <property type="project" value="InterPro"/>
</dbReference>
<dbReference type="Gramene" id="RZC76323">
    <property type="protein sequence ID" value="RZC76323"/>
    <property type="gene ID" value="C5167_000456"/>
</dbReference>
<keyword evidence="6" id="KW-1185">Reference proteome</keyword>
<dbReference type="GO" id="GO:0009706">
    <property type="term" value="C:chloroplast inner membrane"/>
    <property type="evidence" value="ECO:0007669"/>
    <property type="project" value="TreeGrafter"/>
</dbReference>
<organism evidence="5 6">
    <name type="scientific">Papaver somniferum</name>
    <name type="common">Opium poppy</name>
    <dbReference type="NCBI Taxonomy" id="3469"/>
    <lineage>
        <taxon>Eukaryota</taxon>
        <taxon>Viridiplantae</taxon>
        <taxon>Streptophyta</taxon>
        <taxon>Embryophyta</taxon>
        <taxon>Tracheophyta</taxon>
        <taxon>Spermatophyta</taxon>
        <taxon>Magnoliopsida</taxon>
        <taxon>Ranunculales</taxon>
        <taxon>Papaveraceae</taxon>
        <taxon>Papaveroideae</taxon>
        <taxon>Papaver</taxon>
    </lineage>
</organism>
<comment type="subcellular location">
    <subcellularLocation>
        <location evidence="1">Membrane</location>
        <topology evidence="1">Multi-pass membrane protein</topology>
    </subcellularLocation>
</comment>
<evidence type="ECO:0000313" key="5">
    <source>
        <dbReference type="EMBL" id="RZC76323.1"/>
    </source>
</evidence>
<name>A0A4Y7KSJ3_PAPSO</name>
<dbReference type="EMBL" id="CM010723">
    <property type="protein sequence ID" value="RZC76323.1"/>
    <property type="molecule type" value="Genomic_DNA"/>
</dbReference>
<evidence type="ECO:0000313" key="6">
    <source>
        <dbReference type="Proteomes" id="UP000316621"/>
    </source>
</evidence>
<dbReference type="GO" id="GO:0042721">
    <property type="term" value="C:TIM22 mitochondrial import inner membrane insertion complex"/>
    <property type="evidence" value="ECO:0007669"/>
    <property type="project" value="InterPro"/>
</dbReference>
<keyword evidence="2" id="KW-0812">Transmembrane</keyword>